<keyword evidence="2" id="KW-1185">Reference proteome</keyword>
<dbReference type="Proteomes" id="UP001180020">
    <property type="component" value="Unassembled WGS sequence"/>
</dbReference>
<sequence length="140" mass="15290">MGCLRSSIARTAALARGIDKEKEEEEEDDDDKEVEVVHVDFTSSSAVTASHDSTTVEVLKSEESLVETSTIIVSPGEEKKGFLEKIKEKLPGGGHKKVEEVPIEDGEGIGQDKKGFLEKIKEKFPGYHKNGGDHDHNGNN</sequence>
<protein>
    <recommendedName>
        <fullName evidence="3">Dehydrin</fullName>
    </recommendedName>
</protein>
<accession>A0AAV9D2J3</accession>
<dbReference type="GO" id="GO:0009631">
    <property type="term" value="P:cold acclimation"/>
    <property type="evidence" value="ECO:0007669"/>
    <property type="project" value="TreeGrafter"/>
</dbReference>
<dbReference type="GO" id="GO:0005829">
    <property type="term" value="C:cytosol"/>
    <property type="evidence" value="ECO:0007669"/>
    <property type="project" value="TreeGrafter"/>
</dbReference>
<dbReference type="Pfam" id="PF00257">
    <property type="entry name" value="Dehydrin"/>
    <property type="match status" value="1"/>
</dbReference>
<evidence type="ECO:0000313" key="1">
    <source>
        <dbReference type="EMBL" id="KAK1295791.1"/>
    </source>
</evidence>
<evidence type="ECO:0008006" key="3">
    <source>
        <dbReference type="Google" id="ProtNLM"/>
    </source>
</evidence>
<dbReference type="GO" id="GO:0009737">
    <property type="term" value="P:response to abscisic acid"/>
    <property type="evidence" value="ECO:0007669"/>
    <property type="project" value="TreeGrafter"/>
</dbReference>
<evidence type="ECO:0000313" key="2">
    <source>
        <dbReference type="Proteomes" id="UP001180020"/>
    </source>
</evidence>
<dbReference type="PANTHER" id="PTHR33346:SF2">
    <property type="entry name" value="DEHYDRIN ERD14"/>
    <property type="match status" value="1"/>
</dbReference>
<dbReference type="PANTHER" id="PTHR33346">
    <property type="entry name" value="DEHYDRIN XERO 2-RELATED"/>
    <property type="match status" value="1"/>
</dbReference>
<dbReference type="GO" id="GO:0016020">
    <property type="term" value="C:membrane"/>
    <property type="evidence" value="ECO:0007669"/>
    <property type="project" value="TreeGrafter"/>
</dbReference>
<comment type="caution">
    <text evidence="1">The sequence shown here is derived from an EMBL/GenBank/DDBJ whole genome shotgun (WGS) entry which is preliminary data.</text>
</comment>
<name>A0AAV9D2J3_ACOCL</name>
<organism evidence="1 2">
    <name type="scientific">Acorus calamus</name>
    <name type="common">Sweet flag</name>
    <dbReference type="NCBI Taxonomy" id="4465"/>
    <lineage>
        <taxon>Eukaryota</taxon>
        <taxon>Viridiplantae</taxon>
        <taxon>Streptophyta</taxon>
        <taxon>Embryophyta</taxon>
        <taxon>Tracheophyta</taxon>
        <taxon>Spermatophyta</taxon>
        <taxon>Magnoliopsida</taxon>
        <taxon>Liliopsida</taxon>
        <taxon>Acoraceae</taxon>
        <taxon>Acorus</taxon>
    </lineage>
</organism>
<gene>
    <name evidence="1" type="ORF">QJS10_CPB15g00304</name>
</gene>
<reference evidence="1" key="2">
    <citation type="submission" date="2023-06" db="EMBL/GenBank/DDBJ databases">
        <authorList>
            <person name="Ma L."/>
            <person name="Liu K.-W."/>
            <person name="Li Z."/>
            <person name="Hsiao Y.-Y."/>
            <person name="Qi Y."/>
            <person name="Fu T."/>
            <person name="Tang G."/>
            <person name="Zhang D."/>
            <person name="Sun W.-H."/>
            <person name="Liu D.-K."/>
            <person name="Li Y."/>
            <person name="Chen G.-Z."/>
            <person name="Liu X.-D."/>
            <person name="Liao X.-Y."/>
            <person name="Jiang Y.-T."/>
            <person name="Yu X."/>
            <person name="Hao Y."/>
            <person name="Huang J."/>
            <person name="Zhao X.-W."/>
            <person name="Ke S."/>
            <person name="Chen Y.-Y."/>
            <person name="Wu W.-L."/>
            <person name="Hsu J.-L."/>
            <person name="Lin Y.-F."/>
            <person name="Huang M.-D."/>
            <person name="Li C.-Y."/>
            <person name="Huang L."/>
            <person name="Wang Z.-W."/>
            <person name="Zhao X."/>
            <person name="Zhong W.-Y."/>
            <person name="Peng D.-H."/>
            <person name="Ahmad S."/>
            <person name="Lan S."/>
            <person name="Zhang J.-S."/>
            <person name="Tsai W.-C."/>
            <person name="Van De Peer Y."/>
            <person name="Liu Z.-J."/>
        </authorList>
    </citation>
    <scope>NUCLEOTIDE SEQUENCE</scope>
    <source>
        <strain evidence="1">CP</strain>
        <tissue evidence="1">Leaves</tissue>
    </source>
</reference>
<reference evidence="1" key="1">
    <citation type="journal article" date="2023" name="Nat. Commun.">
        <title>Diploid and tetraploid genomes of Acorus and the evolution of monocots.</title>
        <authorList>
            <person name="Ma L."/>
            <person name="Liu K.W."/>
            <person name="Li Z."/>
            <person name="Hsiao Y.Y."/>
            <person name="Qi Y."/>
            <person name="Fu T."/>
            <person name="Tang G.D."/>
            <person name="Zhang D."/>
            <person name="Sun W.H."/>
            <person name="Liu D.K."/>
            <person name="Li Y."/>
            <person name="Chen G.Z."/>
            <person name="Liu X.D."/>
            <person name="Liao X.Y."/>
            <person name="Jiang Y.T."/>
            <person name="Yu X."/>
            <person name="Hao Y."/>
            <person name="Huang J."/>
            <person name="Zhao X.W."/>
            <person name="Ke S."/>
            <person name="Chen Y.Y."/>
            <person name="Wu W.L."/>
            <person name="Hsu J.L."/>
            <person name="Lin Y.F."/>
            <person name="Huang M.D."/>
            <person name="Li C.Y."/>
            <person name="Huang L."/>
            <person name="Wang Z.W."/>
            <person name="Zhao X."/>
            <person name="Zhong W.Y."/>
            <person name="Peng D.H."/>
            <person name="Ahmad S."/>
            <person name="Lan S."/>
            <person name="Zhang J.S."/>
            <person name="Tsai W.C."/>
            <person name="Van de Peer Y."/>
            <person name="Liu Z.J."/>
        </authorList>
    </citation>
    <scope>NUCLEOTIDE SEQUENCE</scope>
    <source>
        <strain evidence="1">CP</strain>
    </source>
</reference>
<dbReference type="EMBL" id="JAUJYO010000015">
    <property type="protein sequence ID" value="KAK1295791.1"/>
    <property type="molecule type" value="Genomic_DNA"/>
</dbReference>
<dbReference type="GO" id="GO:0009414">
    <property type="term" value="P:response to water deprivation"/>
    <property type="evidence" value="ECO:0007669"/>
    <property type="project" value="TreeGrafter"/>
</dbReference>
<proteinExistence type="predicted"/>
<dbReference type="InterPro" id="IPR000167">
    <property type="entry name" value="Dehydrin"/>
</dbReference>
<dbReference type="AlphaFoldDB" id="A0AAV9D2J3"/>